<dbReference type="Gene3D" id="2.170.270.10">
    <property type="entry name" value="SET domain"/>
    <property type="match status" value="1"/>
</dbReference>
<accession>A0A834CJN2</accession>
<gene>
    <name evidence="3" type="ORF">FQA47_001195</name>
</gene>
<dbReference type="SUPFAM" id="SSF82199">
    <property type="entry name" value="SET domain"/>
    <property type="match status" value="1"/>
</dbReference>
<dbReference type="Pfam" id="PF00856">
    <property type="entry name" value="SET"/>
    <property type="match status" value="1"/>
</dbReference>
<sequence length="884" mass="101386">RGVFAKNLFQKGDFVVEYRGKLISSAESERRRKIYHSKCTVFMFDFYWQDKLWCIDASQEDDSLGRLINDDYKNPNCKMKKILANGKPHLCLFALRNINPGEEITYDYGGKDWPWRQKLNQPVNFDSDELFDPMTSDSGDEYVPDSCEDSSDGTDNSGGDNSVACPISPVQRGRSPTKKRNDSGPKSKSRRLNSVPSRTPQISWDFSSKEIGNSDTEEQSSNATPVLESCLDKSTTQVFEDESATTLSIPAVQKKEDGSRMYNKRQYCLYCQKGFIKIARHLERAHPKKPEVAQAMALPKGSKERRLHLEHLRNRGNFSHNVEVMNTGTGTLVPRKLPQNDQQTQDFLHCSYCQGLFRKEIIWRHMKICKFKPQTAQKPGKTRAQALCAFAVPPPPGVSADFWKMLSKMNQDEVCLTVKSDNLIMKFGEHLFNRLGYDVGKHEYIRQKMRELGRLLICSRKITPLRTIKDHIMPQNFMHVITSVRVLAGYITESKTFKCPSLALKTGHNLTKISELVESQANIQMNYAEAKAACAFRKVYEARWNEFISAASLRTLREAKWNAPQLLPFTEDVMKLHSYLEKQQNQYCTELSTETSPQTWANLAKVTLGQVILFNRRRSGEVSKIPLTAYLSSNDTQSPDDVSEALSDLEKKLCKHFRRIEIRGKRERKVPVLLTPMMQQSLDILVSKRQECGVPEGNTYLFARPSAWSCYRGSDCLRHFAKVCGAKNPENLTSTRLRKQTGTLSQVLNLSNTELDQLADFLGHDIRVHRQFYRLPEGTLQLAKISKVLLAMEQGRLAEFKGKSLDDICIDPEVRRTFKRRVWEKEEILAVEKHMRSFITSCRVPGKRDCDKCLQQENVALKNRNWLGIKFYVKNRITALKNKF</sequence>
<evidence type="ECO:0000256" key="1">
    <source>
        <dbReference type="SAM" id="MobiDB-lite"/>
    </source>
</evidence>
<dbReference type="SMART" id="SM00317">
    <property type="entry name" value="SET"/>
    <property type="match status" value="1"/>
</dbReference>
<dbReference type="PROSITE" id="PS50280">
    <property type="entry name" value="SET"/>
    <property type="match status" value="1"/>
</dbReference>
<feature type="compositionally biased region" description="Low complexity" evidence="1">
    <location>
        <begin position="153"/>
        <end position="162"/>
    </location>
</feature>
<evidence type="ECO:0000313" key="3">
    <source>
        <dbReference type="EMBL" id="KAF6728633.1"/>
    </source>
</evidence>
<dbReference type="Proteomes" id="UP000646548">
    <property type="component" value="Unassembled WGS sequence"/>
</dbReference>
<reference evidence="3" key="1">
    <citation type="journal article" name="BMC Genomics">
        <title>Long-read sequencing and de novo genome assembly of marine medaka (Oryzias melastigma).</title>
        <authorList>
            <person name="Liang P."/>
            <person name="Saqib H.S.A."/>
            <person name="Ni X."/>
            <person name="Shen Y."/>
        </authorList>
    </citation>
    <scope>NUCLEOTIDE SEQUENCE</scope>
    <source>
        <strain evidence="3">Bigg-433</strain>
    </source>
</reference>
<organism evidence="3 4">
    <name type="scientific">Oryzias melastigma</name>
    <name type="common">Marine medaka</name>
    <dbReference type="NCBI Taxonomy" id="30732"/>
    <lineage>
        <taxon>Eukaryota</taxon>
        <taxon>Metazoa</taxon>
        <taxon>Chordata</taxon>
        <taxon>Craniata</taxon>
        <taxon>Vertebrata</taxon>
        <taxon>Euteleostomi</taxon>
        <taxon>Actinopterygii</taxon>
        <taxon>Neopterygii</taxon>
        <taxon>Teleostei</taxon>
        <taxon>Neoteleostei</taxon>
        <taxon>Acanthomorphata</taxon>
        <taxon>Ovalentaria</taxon>
        <taxon>Atherinomorphae</taxon>
        <taxon>Beloniformes</taxon>
        <taxon>Adrianichthyidae</taxon>
        <taxon>Oryziinae</taxon>
        <taxon>Oryzias</taxon>
    </lineage>
</organism>
<feature type="compositionally biased region" description="Polar residues" evidence="1">
    <location>
        <begin position="192"/>
        <end position="224"/>
    </location>
</feature>
<dbReference type="InterPro" id="IPR046341">
    <property type="entry name" value="SET_dom_sf"/>
</dbReference>
<comment type="caution">
    <text evidence="3">The sequence shown here is derived from an EMBL/GenBank/DDBJ whole genome shotgun (WGS) entry which is preliminary data.</text>
</comment>
<dbReference type="PANTHER" id="PTHR33480:SF5">
    <property type="entry name" value="SI:DKEY-51D8.9"/>
    <property type="match status" value="1"/>
</dbReference>
<dbReference type="AlphaFoldDB" id="A0A834CJN2"/>
<dbReference type="InterPro" id="IPR001214">
    <property type="entry name" value="SET_dom"/>
</dbReference>
<dbReference type="PANTHER" id="PTHR33480">
    <property type="entry name" value="SET DOMAIN-CONTAINING PROTEIN-RELATED"/>
    <property type="match status" value="1"/>
</dbReference>
<keyword evidence="3" id="KW-0808">Transferase</keyword>
<name>A0A834CJN2_ORYME</name>
<dbReference type="EMBL" id="WKFB01000274">
    <property type="protein sequence ID" value="KAF6728633.1"/>
    <property type="molecule type" value="Genomic_DNA"/>
</dbReference>
<dbReference type="GO" id="GO:0032259">
    <property type="term" value="P:methylation"/>
    <property type="evidence" value="ECO:0007669"/>
    <property type="project" value="UniProtKB-KW"/>
</dbReference>
<feature type="region of interest" description="Disordered" evidence="1">
    <location>
        <begin position="126"/>
        <end position="225"/>
    </location>
</feature>
<dbReference type="GO" id="GO:0008168">
    <property type="term" value="F:methyltransferase activity"/>
    <property type="evidence" value="ECO:0007669"/>
    <property type="project" value="UniProtKB-KW"/>
</dbReference>
<protein>
    <submittedName>
        <fullName evidence="3">N-lysine methyltransferase SETD8-A</fullName>
    </submittedName>
</protein>
<evidence type="ECO:0000259" key="2">
    <source>
        <dbReference type="PROSITE" id="PS50280"/>
    </source>
</evidence>
<feature type="compositionally biased region" description="Acidic residues" evidence="1">
    <location>
        <begin position="138"/>
        <end position="152"/>
    </location>
</feature>
<evidence type="ECO:0000313" key="4">
    <source>
        <dbReference type="Proteomes" id="UP000646548"/>
    </source>
</evidence>
<proteinExistence type="predicted"/>
<feature type="non-terminal residue" evidence="3">
    <location>
        <position position="884"/>
    </location>
</feature>
<keyword evidence="3" id="KW-0489">Methyltransferase</keyword>
<feature type="domain" description="SET" evidence="2">
    <location>
        <begin position="1"/>
        <end position="109"/>
    </location>
</feature>